<feature type="compositionally biased region" description="Basic residues" evidence="2">
    <location>
        <begin position="57"/>
        <end position="74"/>
    </location>
</feature>
<protein>
    <submittedName>
        <fullName evidence="3">Uncharacterized protein</fullName>
    </submittedName>
</protein>
<gene>
    <name evidence="3" type="ORF">ElyMa_007004200</name>
</gene>
<comment type="caution">
    <text evidence="3">The sequence shown here is derived from an EMBL/GenBank/DDBJ whole genome shotgun (WGS) entry which is preliminary data.</text>
</comment>
<keyword evidence="1" id="KW-0175">Coiled coil</keyword>
<evidence type="ECO:0000313" key="3">
    <source>
        <dbReference type="EMBL" id="GFS24480.1"/>
    </source>
</evidence>
<reference evidence="3 4" key="1">
    <citation type="journal article" date="2021" name="Elife">
        <title>Chloroplast acquisition without the gene transfer in kleptoplastic sea slugs, Plakobranchus ocellatus.</title>
        <authorList>
            <person name="Maeda T."/>
            <person name="Takahashi S."/>
            <person name="Yoshida T."/>
            <person name="Shimamura S."/>
            <person name="Takaki Y."/>
            <person name="Nagai Y."/>
            <person name="Toyoda A."/>
            <person name="Suzuki Y."/>
            <person name="Arimoto A."/>
            <person name="Ishii H."/>
            <person name="Satoh N."/>
            <person name="Nishiyama T."/>
            <person name="Hasebe M."/>
            <person name="Maruyama T."/>
            <person name="Minagawa J."/>
            <person name="Obokata J."/>
            <person name="Shigenobu S."/>
        </authorList>
    </citation>
    <scope>NUCLEOTIDE SEQUENCE [LARGE SCALE GENOMIC DNA]</scope>
</reference>
<dbReference type="AlphaFoldDB" id="A0AAV4JQ29"/>
<feature type="coiled-coil region" evidence="1">
    <location>
        <begin position="1"/>
        <end position="28"/>
    </location>
</feature>
<organism evidence="3 4">
    <name type="scientific">Elysia marginata</name>
    <dbReference type="NCBI Taxonomy" id="1093978"/>
    <lineage>
        <taxon>Eukaryota</taxon>
        <taxon>Metazoa</taxon>
        <taxon>Spiralia</taxon>
        <taxon>Lophotrochozoa</taxon>
        <taxon>Mollusca</taxon>
        <taxon>Gastropoda</taxon>
        <taxon>Heterobranchia</taxon>
        <taxon>Euthyneura</taxon>
        <taxon>Panpulmonata</taxon>
        <taxon>Sacoglossa</taxon>
        <taxon>Placobranchoidea</taxon>
        <taxon>Plakobranchidae</taxon>
        <taxon>Elysia</taxon>
    </lineage>
</organism>
<feature type="region of interest" description="Disordered" evidence="2">
    <location>
        <begin position="32"/>
        <end position="85"/>
    </location>
</feature>
<dbReference type="EMBL" id="BMAT01013995">
    <property type="protein sequence ID" value="GFS24480.1"/>
    <property type="molecule type" value="Genomic_DNA"/>
</dbReference>
<evidence type="ECO:0000313" key="4">
    <source>
        <dbReference type="Proteomes" id="UP000762676"/>
    </source>
</evidence>
<feature type="compositionally biased region" description="Polar residues" evidence="2">
    <location>
        <begin position="32"/>
        <end position="42"/>
    </location>
</feature>
<dbReference type="Proteomes" id="UP000762676">
    <property type="component" value="Unassembled WGS sequence"/>
</dbReference>
<name>A0AAV4JQ29_9GAST</name>
<sequence>MRKLTERMKKIEENQAKLQEILESILKKLETLNPQQNISSFPRGSKDGTRLAPHPHERGHRHKSISSPPRHSRFNTRDSEPDLELSMESGSAIPNLTLGDFEDQKIHEEDKILIKITGPKAMTCSWAQVHGAIVTKLGPCQEHRFYKLYRLEDPLKWFLLCNKEQLGKLNGVCLAVGMLMLNCIRRSEERTYFRLLWVPPRLKLESVKKILSHALKEEDIKVDRPTDAIDASRVDVTTPMRDVSSIPHYIEVGIEVGNRTGSSRSWGAGKDATTAVTHHTGLLID</sequence>
<evidence type="ECO:0000256" key="2">
    <source>
        <dbReference type="SAM" id="MobiDB-lite"/>
    </source>
</evidence>
<proteinExistence type="predicted"/>
<accession>A0AAV4JQ29</accession>
<evidence type="ECO:0000256" key="1">
    <source>
        <dbReference type="SAM" id="Coils"/>
    </source>
</evidence>
<keyword evidence="4" id="KW-1185">Reference proteome</keyword>